<evidence type="ECO:0000313" key="2">
    <source>
        <dbReference type="EMBL" id="OGM60579.1"/>
    </source>
</evidence>
<feature type="transmembrane region" description="Helical" evidence="1">
    <location>
        <begin position="126"/>
        <end position="143"/>
    </location>
</feature>
<dbReference type="AlphaFoldDB" id="A0A1F8BA79"/>
<dbReference type="Proteomes" id="UP000179018">
    <property type="component" value="Unassembled WGS sequence"/>
</dbReference>
<keyword evidence="1" id="KW-0472">Membrane</keyword>
<feature type="transmembrane region" description="Helical" evidence="1">
    <location>
        <begin position="84"/>
        <end position="105"/>
    </location>
</feature>
<feature type="transmembrane region" description="Helical" evidence="1">
    <location>
        <begin position="163"/>
        <end position="185"/>
    </location>
</feature>
<gene>
    <name evidence="2" type="ORF">A3A75_03595</name>
</gene>
<feature type="transmembrane region" description="Helical" evidence="1">
    <location>
        <begin position="343"/>
        <end position="361"/>
    </location>
</feature>
<evidence type="ECO:0000256" key="1">
    <source>
        <dbReference type="SAM" id="Phobius"/>
    </source>
</evidence>
<keyword evidence="1" id="KW-0812">Transmembrane</keyword>
<evidence type="ECO:0008006" key="4">
    <source>
        <dbReference type="Google" id="ProtNLM"/>
    </source>
</evidence>
<feature type="transmembrane region" description="Helical" evidence="1">
    <location>
        <begin position="318"/>
        <end position="336"/>
    </location>
</feature>
<feature type="transmembrane region" description="Helical" evidence="1">
    <location>
        <begin position="12"/>
        <end position="34"/>
    </location>
</feature>
<accession>A0A1F8BA79</accession>
<keyword evidence="1" id="KW-1133">Transmembrane helix</keyword>
<sequence>MKKIILKYKYYLILIFVIVLTKSVYSSGFGFNLVDEGEYLHNALRILNGDVPYRDFFSYQPPLYNYWNILAFKLLGISPFSARLVNSIFFSFVPVIFFLITIRFSDKLTTFVISIAFSFMVVNMESLYYHVFSFLGLFLFFWAKDQSKNKLFFSGALLGITALFRLDVGTLFFIGLIVGSLVANFRKGSLLKGLKENSLFFVGFCLPIFLMLTWMVENDLLHRFIRIQLDTPLQITSYNSLPLPKIREIIPGNLNPSTLFHSYETYVFYIILLTYFSFGVWLFKNWKKVRSSNQELIYFSVIAAISAPYMLGRADLGHIVKGGLAAFSIGAFLISRSGNLRRYLMFVPISFIVVGIAQVYWTSNFYNELVETNNGAIKLNRKWPVGTTLISAGTITKAINFIEENSNPSDTILVAPYMPGLYFLSNRQAKIYVGNILYTYLPDESEFIRELSEKNVRLIVYDPTNGSRNRYGAMKLRSYYPKLDSYIKENFSIVDTSYEGWLFMLRR</sequence>
<organism evidence="2 3">
    <name type="scientific">Candidatus Woesebacteria bacterium RIFCSPLOWO2_01_FULL_39_10</name>
    <dbReference type="NCBI Taxonomy" id="1802516"/>
    <lineage>
        <taxon>Bacteria</taxon>
        <taxon>Candidatus Woeseibacteriota</taxon>
    </lineage>
</organism>
<comment type="caution">
    <text evidence="2">The sequence shown here is derived from an EMBL/GenBank/DDBJ whole genome shotgun (WGS) entry which is preliminary data.</text>
</comment>
<feature type="transmembrane region" description="Helical" evidence="1">
    <location>
        <begin position="295"/>
        <end position="312"/>
    </location>
</feature>
<feature type="transmembrane region" description="Helical" evidence="1">
    <location>
        <begin position="197"/>
        <end position="216"/>
    </location>
</feature>
<protein>
    <recommendedName>
        <fullName evidence="4">Glycosyltransferase RgtA/B/C/D-like domain-containing protein</fullName>
    </recommendedName>
</protein>
<feature type="transmembrane region" description="Helical" evidence="1">
    <location>
        <begin position="266"/>
        <end position="283"/>
    </location>
</feature>
<name>A0A1F8BA79_9BACT</name>
<reference evidence="2 3" key="1">
    <citation type="journal article" date="2016" name="Nat. Commun.">
        <title>Thousands of microbial genomes shed light on interconnected biogeochemical processes in an aquifer system.</title>
        <authorList>
            <person name="Anantharaman K."/>
            <person name="Brown C.T."/>
            <person name="Hug L.A."/>
            <person name="Sharon I."/>
            <person name="Castelle C.J."/>
            <person name="Probst A.J."/>
            <person name="Thomas B.C."/>
            <person name="Singh A."/>
            <person name="Wilkins M.J."/>
            <person name="Karaoz U."/>
            <person name="Brodie E.L."/>
            <person name="Williams K.H."/>
            <person name="Hubbard S.S."/>
            <person name="Banfield J.F."/>
        </authorList>
    </citation>
    <scope>NUCLEOTIDE SEQUENCE [LARGE SCALE GENOMIC DNA]</scope>
</reference>
<dbReference type="EMBL" id="MGHC01000006">
    <property type="protein sequence ID" value="OGM60579.1"/>
    <property type="molecule type" value="Genomic_DNA"/>
</dbReference>
<dbReference type="STRING" id="1802516.A3A75_03595"/>
<evidence type="ECO:0000313" key="3">
    <source>
        <dbReference type="Proteomes" id="UP000179018"/>
    </source>
</evidence>
<proteinExistence type="predicted"/>